<evidence type="ECO:0000313" key="4">
    <source>
        <dbReference type="EMBL" id="MBB2903428.1"/>
    </source>
</evidence>
<dbReference type="InterPro" id="IPR006311">
    <property type="entry name" value="TAT_signal"/>
</dbReference>
<dbReference type="InterPro" id="IPR029052">
    <property type="entry name" value="Metallo-depent_PP-like"/>
</dbReference>
<protein>
    <submittedName>
        <fullName evidence="4">3',5'-cyclic AMP phosphodiesterase CpdA</fullName>
    </submittedName>
</protein>
<organism evidence="4 5">
    <name type="scientific">Kineococcus radiotolerans</name>
    <dbReference type="NCBI Taxonomy" id="131568"/>
    <lineage>
        <taxon>Bacteria</taxon>
        <taxon>Bacillati</taxon>
        <taxon>Actinomycetota</taxon>
        <taxon>Actinomycetes</taxon>
        <taxon>Kineosporiales</taxon>
        <taxon>Kineosporiaceae</taxon>
        <taxon>Kineococcus</taxon>
    </lineage>
</organism>
<name>A0A7W4TQV7_KINRA</name>
<dbReference type="Gene3D" id="2.60.120.200">
    <property type="match status" value="1"/>
</dbReference>
<feature type="region of interest" description="Disordered" evidence="1">
    <location>
        <begin position="30"/>
        <end position="56"/>
    </location>
</feature>
<evidence type="ECO:0000259" key="3">
    <source>
        <dbReference type="Pfam" id="PF00149"/>
    </source>
</evidence>
<dbReference type="InterPro" id="IPR013320">
    <property type="entry name" value="ConA-like_dom_sf"/>
</dbReference>
<dbReference type="PROSITE" id="PS51318">
    <property type="entry name" value="TAT"/>
    <property type="match status" value="1"/>
</dbReference>
<proteinExistence type="predicted"/>
<keyword evidence="2" id="KW-0732">Signal</keyword>
<dbReference type="Proteomes" id="UP000533269">
    <property type="component" value="Unassembled WGS sequence"/>
</dbReference>
<dbReference type="EMBL" id="JACHVY010000008">
    <property type="protein sequence ID" value="MBB2903428.1"/>
    <property type="molecule type" value="Genomic_DNA"/>
</dbReference>
<evidence type="ECO:0000256" key="1">
    <source>
        <dbReference type="SAM" id="MobiDB-lite"/>
    </source>
</evidence>
<dbReference type="RefSeq" id="WP_183393041.1">
    <property type="nucleotide sequence ID" value="NZ_JACHVY010000008.1"/>
</dbReference>
<dbReference type="InterPro" id="IPR051918">
    <property type="entry name" value="STPP_CPPED1"/>
</dbReference>
<dbReference type="InterPro" id="IPR004843">
    <property type="entry name" value="Calcineurin-like_PHP"/>
</dbReference>
<dbReference type="PANTHER" id="PTHR43143">
    <property type="entry name" value="METALLOPHOSPHOESTERASE, CALCINEURIN SUPERFAMILY"/>
    <property type="match status" value="1"/>
</dbReference>
<dbReference type="GO" id="GO:0016787">
    <property type="term" value="F:hydrolase activity"/>
    <property type="evidence" value="ECO:0007669"/>
    <property type="project" value="InterPro"/>
</dbReference>
<dbReference type="SUPFAM" id="SSF56300">
    <property type="entry name" value="Metallo-dependent phosphatases"/>
    <property type="match status" value="1"/>
</dbReference>
<reference evidence="4 5" key="1">
    <citation type="submission" date="2020-08" db="EMBL/GenBank/DDBJ databases">
        <title>The Agave Microbiome: Exploring the role of microbial communities in plant adaptations to desert environments.</title>
        <authorList>
            <person name="Partida-Martinez L.P."/>
        </authorList>
    </citation>
    <scope>NUCLEOTIDE SEQUENCE [LARGE SCALE GENOMIC DNA]</scope>
    <source>
        <strain evidence="4 5">AS2.23</strain>
    </source>
</reference>
<feature type="domain" description="Calcineurin-like phosphoesterase" evidence="3">
    <location>
        <begin position="59"/>
        <end position="203"/>
    </location>
</feature>
<dbReference type="AlphaFoldDB" id="A0A7W4TQV7"/>
<gene>
    <name evidence="4" type="ORF">FHR75_004270</name>
</gene>
<sequence length="633" mass="68330">MTPSWSRRSLLTTGLAVPAAATVFAGPAAAAPPAAAGDRHHPARPARSGGVDPESPRFTVAVLPDTQYLFDADSAEPTPVRATLRWLRENRTAQNIVFLAQLGDLTEHGSDAEIALAAQVWAEEMPTGGREDLPYSVLAGNHDVSGDDQRGSTPYLEHFGPDRFRDVPTFRGASPDGYHTFHVFRAGGREWLLLAMDWRASERGTAWAAGVLDAHPTLPVILTTHDLVAADDTGTASLSEYGAMLWQDLLRGRDQVFLTLNGHFWPVGRTVLVNDAGHEVHAHLTNYQDQYYGGAGTVRLYHFDLARGVVDVETISPWLLSIPEEERSPLQQQALERSTDLDRFSFDLVPTERFAGFAPPVVPQSRPAEAVITADTAAYWRFDETGDGVEGAVVGAGSVVRDQTGNGNDVTARLIGTAGAGALTWSRDHHDDAPAHASLRFDGHKDPDGGAVLETGPDAPLNSEQFLDGFTIEVFLKLPDPFVGDHAWMGVLSWEGNNGDAGKTSGYTTEEPSCSLNVTSEWFLQFVLYPSVDDVNPTSWTHALTPGRWTHVAVVNDGEHTVVFVDGSRIARNPSQRARGIATLGKPFAIGATQSDEQFGQGFYGWIGDVRISSRALEVPDFLSAPGTSAGRS</sequence>
<evidence type="ECO:0000313" key="5">
    <source>
        <dbReference type="Proteomes" id="UP000533269"/>
    </source>
</evidence>
<feature type="chain" id="PRO_5030589731" evidence="2">
    <location>
        <begin position="31"/>
        <end position="633"/>
    </location>
</feature>
<evidence type="ECO:0000256" key="2">
    <source>
        <dbReference type="SAM" id="SignalP"/>
    </source>
</evidence>
<feature type="signal peptide" evidence="2">
    <location>
        <begin position="1"/>
        <end position="30"/>
    </location>
</feature>
<reference evidence="4 5" key="2">
    <citation type="submission" date="2020-08" db="EMBL/GenBank/DDBJ databases">
        <authorList>
            <person name="Partida-Martinez L."/>
            <person name="Huntemann M."/>
            <person name="Clum A."/>
            <person name="Wang J."/>
            <person name="Palaniappan K."/>
            <person name="Ritter S."/>
            <person name="Chen I.-M."/>
            <person name="Stamatis D."/>
            <person name="Reddy T."/>
            <person name="O'Malley R."/>
            <person name="Daum C."/>
            <person name="Shapiro N."/>
            <person name="Ivanova N."/>
            <person name="Kyrpides N."/>
            <person name="Woyke T."/>
        </authorList>
    </citation>
    <scope>NUCLEOTIDE SEQUENCE [LARGE SCALE GENOMIC DNA]</scope>
    <source>
        <strain evidence="4 5">AS2.23</strain>
    </source>
</reference>
<comment type="caution">
    <text evidence="4">The sequence shown here is derived from an EMBL/GenBank/DDBJ whole genome shotgun (WGS) entry which is preliminary data.</text>
</comment>
<dbReference type="SUPFAM" id="SSF49899">
    <property type="entry name" value="Concanavalin A-like lectins/glucanases"/>
    <property type="match status" value="1"/>
</dbReference>
<dbReference type="PANTHER" id="PTHR43143:SF5">
    <property type="entry name" value="SECRETED PROTEIN"/>
    <property type="match status" value="1"/>
</dbReference>
<dbReference type="Pfam" id="PF13385">
    <property type="entry name" value="Laminin_G_3"/>
    <property type="match status" value="1"/>
</dbReference>
<accession>A0A7W4TQV7</accession>
<dbReference type="Pfam" id="PF00149">
    <property type="entry name" value="Metallophos"/>
    <property type="match status" value="1"/>
</dbReference>